<dbReference type="GeneID" id="97114041"/>
<feature type="transmembrane region" description="Helical" evidence="1">
    <location>
        <begin position="13"/>
        <end position="31"/>
    </location>
</feature>
<evidence type="ECO:0000256" key="1">
    <source>
        <dbReference type="SAM" id="Phobius"/>
    </source>
</evidence>
<dbReference type="RefSeq" id="WP_118336267.1">
    <property type="nucleotide sequence ID" value="NZ_AP025567.1"/>
</dbReference>
<dbReference type="EMBL" id="QRMS01000004">
    <property type="protein sequence ID" value="RHJ86204.1"/>
    <property type="molecule type" value="Genomic_DNA"/>
</dbReference>
<keyword evidence="3" id="KW-1185">Reference proteome</keyword>
<keyword evidence="1" id="KW-1133">Transmembrane helix</keyword>
<protein>
    <submittedName>
        <fullName evidence="2">Sortase B protein-sorting domain-containing protein</fullName>
    </submittedName>
</protein>
<evidence type="ECO:0000313" key="2">
    <source>
        <dbReference type="EMBL" id="RHJ86204.1"/>
    </source>
</evidence>
<evidence type="ECO:0000313" key="3">
    <source>
        <dbReference type="Proteomes" id="UP000284841"/>
    </source>
</evidence>
<dbReference type="NCBIfam" id="TIGR03063">
    <property type="entry name" value="srtB_target"/>
    <property type="match status" value="1"/>
</dbReference>
<reference evidence="2 3" key="1">
    <citation type="submission" date="2018-08" db="EMBL/GenBank/DDBJ databases">
        <title>A genome reference for cultivated species of the human gut microbiota.</title>
        <authorList>
            <person name="Zou Y."/>
            <person name="Xue W."/>
            <person name="Luo G."/>
        </authorList>
    </citation>
    <scope>NUCLEOTIDE SEQUENCE [LARGE SCALE GENOMIC DNA]</scope>
    <source>
        <strain evidence="2 3">AM07-24</strain>
    </source>
</reference>
<sequence length="40" mass="4417">MRKSSKTGDESRFLLYILLAGVACGTMTAVVRRKKTSGRQ</sequence>
<accession>A0A415DZF5</accession>
<dbReference type="Proteomes" id="UP000284841">
    <property type="component" value="Unassembled WGS sequence"/>
</dbReference>
<comment type="caution">
    <text evidence="2">The sequence shown here is derived from an EMBL/GenBank/DDBJ whole genome shotgun (WGS) entry which is preliminary data.</text>
</comment>
<dbReference type="PROSITE" id="PS51257">
    <property type="entry name" value="PROKAR_LIPOPROTEIN"/>
    <property type="match status" value="1"/>
</dbReference>
<keyword evidence="1" id="KW-0812">Transmembrane</keyword>
<keyword evidence="1" id="KW-0472">Membrane</keyword>
<dbReference type="AlphaFoldDB" id="A0A415DZF5"/>
<proteinExistence type="predicted"/>
<organism evidence="2 3">
    <name type="scientific">Emergencia timonensis</name>
    <dbReference type="NCBI Taxonomy" id="1776384"/>
    <lineage>
        <taxon>Bacteria</taxon>
        <taxon>Bacillati</taxon>
        <taxon>Bacillota</taxon>
        <taxon>Clostridia</taxon>
        <taxon>Peptostreptococcales</taxon>
        <taxon>Anaerovoracaceae</taxon>
        <taxon>Emergencia</taxon>
    </lineage>
</organism>
<dbReference type="InterPro" id="IPR017502">
    <property type="entry name" value="Sortase_SrtB_target"/>
</dbReference>
<name>A0A415DZF5_9FIRM</name>
<gene>
    <name evidence="2" type="ORF">DW099_14280</name>
</gene>